<sequence length="97" mass="10417">MINTIVKDVLSADPFEQRRSQAALLGVGPGMPLFWKPRMRLIAAIPVVRQGSTMRAPATDEEAIKGLNLQADQKGGSALQEDDSDDDAVRSHSTSVA</sequence>
<dbReference type="Proteomes" id="UP000054845">
    <property type="component" value="Unassembled WGS sequence"/>
</dbReference>
<dbReference type="EMBL" id="CCYA01000290">
    <property type="protein sequence ID" value="CEH19290.1"/>
    <property type="molecule type" value="Genomic_DNA"/>
</dbReference>
<feature type="region of interest" description="Disordered" evidence="1">
    <location>
        <begin position="72"/>
        <end position="97"/>
    </location>
</feature>
<evidence type="ECO:0000313" key="3">
    <source>
        <dbReference type="Proteomes" id="UP000054845"/>
    </source>
</evidence>
<dbReference type="AlphaFoldDB" id="A0A0N7LBG1"/>
<evidence type="ECO:0000313" key="2">
    <source>
        <dbReference type="EMBL" id="CEH19290.1"/>
    </source>
</evidence>
<evidence type="ECO:0000256" key="1">
    <source>
        <dbReference type="SAM" id="MobiDB-lite"/>
    </source>
</evidence>
<organism evidence="2 3">
    <name type="scientific">Ceraceosorus bombacis</name>
    <dbReference type="NCBI Taxonomy" id="401625"/>
    <lineage>
        <taxon>Eukaryota</taxon>
        <taxon>Fungi</taxon>
        <taxon>Dikarya</taxon>
        <taxon>Basidiomycota</taxon>
        <taxon>Ustilaginomycotina</taxon>
        <taxon>Exobasidiomycetes</taxon>
        <taxon>Ceraceosorales</taxon>
        <taxon>Ceraceosoraceae</taxon>
        <taxon>Ceraceosorus</taxon>
    </lineage>
</organism>
<name>A0A0N7LBG1_9BASI</name>
<proteinExistence type="predicted"/>
<keyword evidence="3" id="KW-1185">Reference proteome</keyword>
<accession>A0A0N7LBG1</accession>
<protein>
    <submittedName>
        <fullName evidence="2">Uncharacterized protein</fullName>
    </submittedName>
</protein>
<reference evidence="2 3" key="1">
    <citation type="submission" date="2014-09" db="EMBL/GenBank/DDBJ databases">
        <authorList>
            <person name="Magalhaes I.L.F."/>
            <person name="Oliveira U."/>
            <person name="Santos F.R."/>
            <person name="Vidigal T.H.D.A."/>
            <person name="Brescovit A.D."/>
            <person name="Santos A.J."/>
        </authorList>
    </citation>
    <scope>NUCLEOTIDE SEQUENCE [LARGE SCALE GENOMIC DNA]</scope>
</reference>